<feature type="transmembrane region" description="Helical" evidence="6">
    <location>
        <begin position="105"/>
        <end position="126"/>
    </location>
</feature>
<feature type="transmembrane region" description="Helical" evidence="6">
    <location>
        <begin position="313"/>
        <end position="331"/>
    </location>
</feature>
<dbReference type="GO" id="GO:0016236">
    <property type="term" value="P:macroautophagy"/>
    <property type="evidence" value="ECO:0007669"/>
    <property type="project" value="TreeGrafter"/>
</dbReference>
<evidence type="ECO:0000256" key="2">
    <source>
        <dbReference type="ARBA" id="ARBA00010970"/>
    </source>
</evidence>
<organism evidence="7 8">
    <name type="scientific">Trichinella nativa</name>
    <dbReference type="NCBI Taxonomy" id="6335"/>
    <lineage>
        <taxon>Eukaryota</taxon>
        <taxon>Metazoa</taxon>
        <taxon>Ecdysozoa</taxon>
        <taxon>Nematoda</taxon>
        <taxon>Enoplea</taxon>
        <taxon>Dorylaimia</taxon>
        <taxon>Trichinellida</taxon>
        <taxon>Trichinellidae</taxon>
        <taxon>Trichinella</taxon>
    </lineage>
</organism>
<dbReference type="Proteomes" id="UP000243006">
    <property type="component" value="Unassembled WGS sequence"/>
</dbReference>
<dbReference type="GO" id="GO:0005783">
    <property type="term" value="C:endoplasmic reticulum"/>
    <property type="evidence" value="ECO:0007669"/>
    <property type="project" value="TreeGrafter"/>
</dbReference>
<feature type="transmembrane region" description="Helical" evidence="6">
    <location>
        <begin position="217"/>
        <end position="240"/>
    </location>
</feature>
<evidence type="ECO:0000256" key="4">
    <source>
        <dbReference type="ARBA" id="ARBA00022989"/>
    </source>
</evidence>
<feature type="transmembrane region" description="Helical" evidence="6">
    <location>
        <begin position="260"/>
        <end position="293"/>
    </location>
</feature>
<dbReference type="PANTHER" id="PTHR21389">
    <property type="entry name" value="P53 INDUCED PROTEIN"/>
    <property type="match status" value="1"/>
</dbReference>
<accession>A0A1Y3E9Z0</accession>
<proteinExistence type="inferred from homology"/>
<comment type="similarity">
    <text evidence="2">Belongs to the EI24 family.</text>
</comment>
<feature type="transmembrane region" description="Helical" evidence="6">
    <location>
        <begin position="183"/>
        <end position="205"/>
    </location>
</feature>
<evidence type="ECO:0000313" key="8">
    <source>
        <dbReference type="Proteomes" id="UP000243006"/>
    </source>
</evidence>
<feature type="transmembrane region" description="Helical" evidence="6">
    <location>
        <begin position="138"/>
        <end position="162"/>
    </location>
</feature>
<dbReference type="Pfam" id="PF07264">
    <property type="entry name" value="EI24"/>
    <property type="match status" value="1"/>
</dbReference>
<protein>
    <submittedName>
        <fullName evidence="7">Etoposide-induced protein 2.4</fullName>
    </submittedName>
</protein>
<reference evidence="7 8" key="1">
    <citation type="submission" date="2015-04" db="EMBL/GenBank/DDBJ databases">
        <title>Draft genome of the roundworm Trichinella nativa.</title>
        <authorList>
            <person name="Mitreva M."/>
        </authorList>
    </citation>
    <scope>NUCLEOTIDE SEQUENCE [LARGE SCALE GENOMIC DNA]</scope>
    <source>
        <strain evidence="7 8">ISS45</strain>
    </source>
</reference>
<evidence type="ECO:0000256" key="3">
    <source>
        <dbReference type="ARBA" id="ARBA00022692"/>
    </source>
</evidence>
<name>A0A1Y3E9Z0_9BILA</name>
<evidence type="ECO:0000256" key="1">
    <source>
        <dbReference type="ARBA" id="ARBA00004141"/>
    </source>
</evidence>
<comment type="caution">
    <text evidence="7">The sequence shown here is derived from an EMBL/GenBank/DDBJ whole genome shotgun (WGS) entry which is preliminary data.</text>
</comment>
<evidence type="ECO:0000256" key="5">
    <source>
        <dbReference type="ARBA" id="ARBA00023136"/>
    </source>
</evidence>
<dbReference type="PANTHER" id="PTHR21389:SF0">
    <property type="entry name" value="ETOPOSIDE-INDUCED PROTEIN 2.4 HOMOLOG"/>
    <property type="match status" value="1"/>
</dbReference>
<keyword evidence="3 6" id="KW-0812">Transmembrane</keyword>
<sequence>MFCLEWYTHFSESTRLPLNTEIVSAFCAFGRGLTDSVSAFPNWTVWGQECLVSCNTAERSNADRTHMSVLARRRSIVKQRSAPSSNKVRSGKSVLGRRIVQSAGLNLLCIILLHYIIFPIINWISFRLFGWSGFPSEMLYFILQISWVIPMFFITRIINLFWCQDIAQAIMIKRRPVGISSSSISYSSYVADFLLSMAVEFLFLLQTYLVGLVPLPGVSKILSCMHLALLYSMYAFEYVWVSQGVTFSVRLKMIQRSWPYFVGFGLALSLLTTWASSVFVNSCIFGFFFPILIMGSFRAKPPLVHDWMPVSVFYPSLYICHIVYCLIECLVRRRFLPLFE</sequence>
<dbReference type="GO" id="GO:0016020">
    <property type="term" value="C:membrane"/>
    <property type="evidence" value="ECO:0007669"/>
    <property type="project" value="UniProtKB-SubCell"/>
</dbReference>
<comment type="subcellular location">
    <subcellularLocation>
        <location evidence="1">Membrane</location>
        <topology evidence="1">Multi-pass membrane protein</topology>
    </subcellularLocation>
</comment>
<dbReference type="InterPro" id="IPR059112">
    <property type="entry name" value="CysZ/EI24"/>
</dbReference>
<dbReference type="AlphaFoldDB" id="A0A1Y3E9Z0"/>
<keyword evidence="5 6" id="KW-0472">Membrane</keyword>
<gene>
    <name evidence="7" type="ORF">D917_00367</name>
</gene>
<dbReference type="EMBL" id="LVZM01019687">
    <property type="protein sequence ID" value="OUC41791.1"/>
    <property type="molecule type" value="Genomic_DNA"/>
</dbReference>
<evidence type="ECO:0000256" key="6">
    <source>
        <dbReference type="SAM" id="Phobius"/>
    </source>
</evidence>
<keyword evidence="4 6" id="KW-1133">Transmembrane helix</keyword>
<evidence type="ECO:0000313" key="7">
    <source>
        <dbReference type="EMBL" id="OUC41791.1"/>
    </source>
</evidence>